<dbReference type="Pfam" id="PF07690">
    <property type="entry name" value="MFS_1"/>
    <property type="match status" value="1"/>
</dbReference>
<protein>
    <recommendedName>
        <fullName evidence="10">Major facilitator superfamily (MFS) profile domain-containing protein</fullName>
    </recommendedName>
</protein>
<keyword evidence="12" id="KW-1185">Reference proteome</keyword>
<keyword evidence="3" id="KW-1003">Cell membrane</keyword>
<dbReference type="RefSeq" id="XP_028473829.1">
    <property type="nucleotide sequence ID" value="XM_028618151.1"/>
</dbReference>
<feature type="transmembrane region" description="Helical" evidence="9">
    <location>
        <begin position="433"/>
        <end position="453"/>
    </location>
</feature>
<evidence type="ECO:0000259" key="10">
    <source>
        <dbReference type="PROSITE" id="PS50850"/>
    </source>
</evidence>
<dbReference type="Proteomes" id="UP000279236">
    <property type="component" value="Unassembled WGS sequence"/>
</dbReference>
<feature type="transmembrane region" description="Helical" evidence="9">
    <location>
        <begin position="389"/>
        <end position="413"/>
    </location>
</feature>
<dbReference type="InterPro" id="IPR011701">
    <property type="entry name" value="MFS"/>
</dbReference>
<evidence type="ECO:0000256" key="9">
    <source>
        <dbReference type="SAM" id="Phobius"/>
    </source>
</evidence>
<comment type="caution">
    <text evidence="11">The sequence shown here is derived from an EMBL/GenBank/DDBJ whole genome shotgun (WGS) entry which is preliminary data.</text>
</comment>
<dbReference type="GO" id="GO:0022857">
    <property type="term" value="F:transmembrane transporter activity"/>
    <property type="evidence" value="ECO:0007669"/>
    <property type="project" value="InterPro"/>
</dbReference>
<feature type="region of interest" description="Disordered" evidence="8">
    <location>
        <begin position="622"/>
        <end position="643"/>
    </location>
</feature>
<evidence type="ECO:0000256" key="1">
    <source>
        <dbReference type="ARBA" id="ARBA00004651"/>
    </source>
</evidence>
<feature type="transmembrane region" description="Helical" evidence="9">
    <location>
        <begin position="527"/>
        <end position="549"/>
    </location>
</feature>
<feature type="transmembrane region" description="Helical" evidence="9">
    <location>
        <begin position="123"/>
        <end position="145"/>
    </location>
</feature>
<feature type="transmembrane region" description="Helical" evidence="9">
    <location>
        <begin position="492"/>
        <end position="515"/>
    </location>
</feature>
<dbReference type="AlphaFoldDB" id="A0A427XIR7"/>
<proteinExistence type="inferred from homology"/>
<feature type="transmembrane region" description="Helical" evidence="9">
    <location>
        <begin position="459"/>
        <end position="480"/>
    </location>
</feature>
<feature type="transmembrane region" description="Helical" evidence="9">
    <location>
        <begin position="190"/>
        <end position="208"/>
    </location>
</feature>
<organism evidence="11 12">
    <name type="scientific">Apiotrichum porosum</name>
    <dbReference type="NCBI Taxonomy" id="105984"/>
    <lineage>
        <taxon>Eukaryota</taxon>
        <taxon>Fungi</taxon>
        <taxon>Dikarya</taxon>
        <taxon>Basidiomycota</taxon>
        <taxon>Agaricomycotina</taxon>
        <taxon>Tremellomycetes</taxon>
        <taxon>Trichosporonales</taxon>
        <taxon>Trichosporonaceae</taxon>
        <taxon>Apiotrichum</taxon>
    </lineage>
</organism>
<evidence type="ECO:0000256" key="6">
    <source>
        <dbReference type="ARBA" id="ARBA00023136"/>
    </source>
</evidence>
<dbReference type="InterPro" id="IPR020846">
    <property type="entry name" value="MFS_dom"/>
</dbReference>
<dbReference type="PANTHER" id="PTHR23502:SF186">
    <property type="entry name" value="MAJOR FACILITATOR SUPERFAMILY (MFS) PROFILE DOMAIN-CONTAINING PROTEIN"/>
    <property type="match status" value="1"/>
</dbReference>
<feature type="transmembrane region" description="Helical" evidence="9">
    <location>
        <begin position="276"/>
        <end position="299"/>
    </location>
</feature>
<evidence type="ECO:0000256" key="8">
    <source>
        <dbReference type="SAM" id="MobiDB-lite"/>
    </source>
</evidence>
<dbReference type="CDD" id="cd17323">
    <property type="entry name" value="MFS_Tpo1_MDR_like"/>
    <property type="match status" value="1"/>
</dbReference>
<keyword evidence="4 9" id="KW-0812">Transmembrane</keyword>
<evidence type="ECO:0000256" key="3">
    <source>
        <dbReference type="ARBA" id="ARBA00022475"/>
    </source>
</evidence>
<keyword evidence="5 9" id="KW-1133">Transmembrane helix</keyword>
<feature type="transmembrane region" description="Helical" evidence="9">
    <location>
        <begin position="249"/>
        <end position="270"/>
    </location>
</feature>
<evidence type="ECO:0000256" key="2">
    <source>
        <dbReference type="ARBA" id="ARBA00022448"/>
    </source>
</evidence>
<evidence type="ECO:0000313" key="12">
    <source>
        <dbReference type="Proteomes" id="UP000279236"/>
    </source>
</evidence>
<evidence type="ECO:0000313" key="11">
    <source>
        <dbReference type="EMBL" id="RSH78682.1"/>
    </source>
</evidence>
<feature type="transmembrane region" description="Helical" evidence="9">
    <location>
        <begin position="157"/>
        <end position="178"/>
    </location>
</feature>
<feature type="domain" description="Major facilitator superfamily (MFS) profile" evidence="10">
    <location>
        <begin position="123"/>
        <end position="553"/>
    </location>
</feature>
<keyword evidence="2" id="KW-0813">Transport</keyword>
<dbReference type="EMBL" id="RSCE01000012">
    <property type="protein sequence ID" value="RSH78682.1"/>
    <property type="molecule type" value="Genomic_DNA"/>
</dbReference>
<feature type="transmembrane region" description="Helical" evidence="9">
    <location>
        <begin position="346"/>
        <end position="369"/>
    </location>
</feature>
<dbReference type="OrthoDB" id="9986881at2759"/>
<dbReference type="GO" id="GO:0005886">
    <property type="term" value="C:plasma membrane"/>
    <property type="evidence" value="ECO:0007669"/>
    <property type="project" value="UniProtKB-SubCell"/>
</dbReference>
<evidence type="ECO:0000256" key="7">
    <source>
        <dbReference type="ARBA" id="ARBA00038459"/>
    </source>
</evidence>
<dbReference type="PROSITE" id="PS50850">
    <property type="entry name" value="MFS"/>
    <property type="match status" value="1"/>
</dbReference>
<evidence type="ECO:0000256" key="4">
    <source>
        <dbReference type="ARBA" id="ARBA00022692"/>
    </source>
</evidence>
<sequence>MGVSGAGRGPTAWRVVYIHQANIPCRIVLPYTLLVPLPPILTLVSLAILRAMGAYSSDSGGTMSSQDYTLKRFPWRNKTTPWADLVNHEYKGSGTETDPYVVVWLPDDAENPLTFKPRYKWNITILAAMGTLAVSMGSSMLSAAITAIEEAFPGFNTMLYIMVTGIYVLGFVVGPLLWAPASEIFGRRSMFIITYIPFTAFCAAVCGAKDLNTLLVLRFFAGTFGSSTMTNAGGIIADMFDPKQRGLAMGVYSIMPFLGPTIGPVGGGFLSQAAKWEWVGAVIAAFAGILTIISTILLPETYAPVLLRRRATRLSKHTGLVYRCQHDVAKPLHTKQLFLNQLRVPLVLLFTEPVVLLTSLYLSVVYAILYMEFTAFPIVFQGHRHWSPGISGLAFAGVTVGAFLALAVLMFYINPAYAKAHQKNGYMPPEARLPGAIAGGFLLPMGLFIFAWTCMPVRIHWIAPIISTVPYGAGLVLLFLSVSNYVVDSYLLMAASVLAGGTVMRSILGVVFPLFTADMYTNLGPQWAGTLVAFLALAFAPAPILLYMYGRKLRRMTKIGREADDLGVMIVKMMQAQQAADQHAAHPEVHRSPDEDEEEAIARSIADMDEETALDTMVELVRTETRKTQASQRSGYGEGEKQS</sequence>
<comment type="subcellular location">
    <subcellularLocation>
        <location evidence="1">Cell membrane</location>
        <topology evidence="1">Multi-pass membrane protein</topology>
    </subcellularLocation>
</comment>
<reference evidence="11 12" key="1">
    <citation type="submission" date="2018-11" db="EMBL/GenBank/DDBJ databases">
        <title>Genome sequence of Apiotrichum porosum DSM 27194.</title>
        <authorList>
            <person name="Aliyu H."/>
            <person name="Gorte O."/>
            <person name="Ochsenreither K."/>
        </authorList>
    </citation>
    <scope>NUCLEOTIDE SEQUENCE [LARGE SCALE GENOMIC DNA]</scope>
    <source>
        <strain evidence="11 12">DSM 27194</strain>
    </source>
</reference>
<dbReference type="GeneID" id="39586954"/>
<feature type="compositionally biased region" description="Basic and acidic residues" evidence="8">
    <location>
        <begin position="583"/>
        <end position="593"/>
    </location>
</feature>
<comment type="similarity">
    <text evidence="7">Belongs to the major facilitator superfamily. DHA1 family. Polyamines/proton antiporter (TC 2.A.1.2.16) subfamily.</text>
</comment>
<dbReference type="Gene3D" id="1.20.1250.20">
    <property type="entry name" value="MFS general substrate transporter like domains"/>
    <property type="match status" value="1"/>
</dbReference>
<feature type="transmembrane region" description="Helical" evidence="9">
    <location>
        <begin position="28"/>
        <end position="49"/>
    </location>
</feature>
<evidence type="ECO:0000256" key="5">
    <source>
        <dbReference type="ARBA" id="ARBA00022989"/>
    </source>
</evidence>
<keyword evidence="6 9" id="KW-0472">Membrane</keyword>
<feature type="region of interest" description="Disordered" evidence="8">
    <location>
        <begin position="581"/>
        <end position="603"/>
    </location>
</feature>
<feature type="transmembrane region" description="Helical" evidence="9">
    <location>
        <begin position="214"/>
        <end position="237"/>
    </location>
</feature>
<dbReference type="InterPro" id="IPR036259">
    <property type="entry name" value="MFS_trans_sf"/>
</dbReference>
<dbReference type="PANTHER" id="PTHR23502">
    <property type="entry name" value="MAJOR FACILITATOR SUPERFAMILY"/>
    <property type="match status" value="1"/>
</dbReference>
<name>A0A427XIR7_9TREE</name>
<dbReference type="STRING" id="105984.A0A427XIR7"/>
<dbReference type="SUPFAM" id="SSF103473">
    <property type="entry name" value="MFS general substrate transporter"/>
    <property type="match status" value="1"/>
</dbReference>
<gene>
    <name evidence="11" type="ORF">EHS24_002411</name>
</gene>
<accession>A0A427XIR7</accession>
<dbReference type="FunFam" id="1.20.1250.20:FF:000011">
    <property type="entry name" value="MFS multidrug transporter, putative"/>
    <property type="match status" value="1"/>
</dbReference>